<evidence type="ECO:0000259" key="1">
    <source>
        <dbReference type="Pfam" id="PF12680"/>
    </source>
</evidence>
<dbReference type="STRING" id="360412.LARV_02196"/>
<dbReference type="Gene3D" id="3.10.450.50">
    <property type="match status" value="1"/>
</dbReference>
<dbReference type="EMBL" id="DF967972">
    <property type="protein sequence ID" value="GAP14427.1"/>
    <property type="molecule type" value="Genomic_DNA"/>
</dbReference>
<dbReference type="Pfam" id="PF12680">
    <property type="entry name" value="SnoaL_2"/>
    <property type="match status" value="1"/>
</dbReference>
<dbReference type="OrthoDB" id="1877836at2"/>
<dbReference type="InterPro" id="IPR032710">
    <property type="entry name" value="NTF2-like_dom_sf"/>
</dbReference>
<sequence length="368" mass="41553">MSLQGKGYFIWKVPKCEGANPTSIARTARSANLTHVLLKIADGIYKYNVEKSTLYDYLPPVVAELKRTGIQVWGWHYVYGMDPVGEARIAIQRVKELELDGYVIDAEVEYKTAGRATAARTFMSRLRADLPNTPIALSSFRYPSLHPQFPWKEFLSQCDLNMPQMYWEKAHNPGSQLVRCVKEFQAMTPYRPVIPTGAAYGAGTWRPTAADIVEFLDKVQELKIPAANFYSWDESRSRLPELWKAVSDYAWGELPPEPPKDIADQLVDAWNSHDIEQIAALYASNAAHITSARTVHGQLAIRAWYSTFLNELLPNARFQRTGQTGTDNNRHLSWTATSDNGKVLDGVDSLGLMNDKIIYHYTSFSVTK</sequence>
<dbReference type="Proteomes" id="UP000055060">
    <property type="component" value="Unassembled WGS sequence"/>
</dbReference>
<name>A0A0S7BKE9_9CHLR</name>
<reference evidence="2" key="1">
    <citation type="submission" date="2015-07" db="EMBL/GenBank/DDBJ databases">
        <title>Draft Genome Sequences of Anaerolinea thermolimosa IMO-1, Bellilinea caldifistulae GOMI-1, Leptolinea tardivitalis YMTK-2, Levilinea saccharolytica KIBI-1,Longilinea arvoryzae KOME-1, Previously Described as Members of the Anaerolineaceae (Chloroflexi).</title>
        <authorList>
            <person name="Sekiguchi Y."/>
            <person name="Ohashi A."/>
            <person name="Matsuura N."/>
            <person name="Tourlousse M.D."/>
        </authorList>
    </citation>
    <scope>NUCLEOTIDE SEQUENCE [LARGE SCALE GENOMIC DNA]</scope>
    <source>
        <strain evidence="2">KOME-1</strain>
    </source>
</reference>
<protein>
    <submittedName>
        <fullName evidence="2">Protein containg SnoaL-like domain</fullName>
    </submittedName>
</protein>
<organism evidence="2">
    <name type="scientific">Longilinea arvoryzae</name>
    <dbReference type="NCBI Taxonomy" id="360412"/>
    <lineage>
        <taxon>Bacteria</taxon>
        <taxon>Bacillati</taxon>
        <taxon>Chloroflexota</taxon>
        <taxon>Anaerolineae</taxon>
        <taxon>Anaerolineales</taxon>
        <taxon>Anaerolineaceae</taxon>
        <taxon>Longilinea</taxon>
    </lineage>
</organism>
<keyword evidence="3" id="KW-1185">Reference proteome</keyword>
<evidence type="ECO:0000313" key="3">
    <source>
        <dbReference type="Proteomes" id="UP000055060"/>
    </source>
</evidence>
<gene>
    <name evidence="2" type="ORF">LARV_02196</name>
</gene>
<dbReference type="AlphaFoldDB" id="A0A0S7BKE9"/>
<proteinExistence type="predicted"/>
<dbReference type="InterPro" id="IPR037401">
    <property type="entry name" value="SnoaL-like"/>
</dbReference>
<feature type="domain" description="SnoaL-like" evidence="1">
    <location>
        <begin position="264"/>
        <end position="360"/>
    </location>
</feature>
<dbReference type="RefSeq" id="WP_075073687.1">
    <property type="nucleotide sequence ID" value="NZ_DF967972.1"/>
</dbReference>
<dbReference type="SUPFAM" id="SSF54427">
    <property type="entry name" value="NTF2-like"/>
    <property type="match status" value="1"/>
</dbReference>
<accession>A0A0S7BKE9</accession>
<evidence type="ECO:0000313" key="2">
    <source>
        <dbReference type="EMBL" id="GAP14427.1"/>
    </source>
</evidence>